<sequence>MEWYYFEPYNGNPLKHGMVINFTFEFRKKSKRILLTRIETGTSVDKPGVRIV</sequence>
<dbReference type="EMBL" id="CAXIEN010000071">
    <property type="protein sequence ID" value="CAL1273971.1"/>
    <property type="molecule type" value="Genomic_DNA"/>
</dbReference>
<organism evidence="1 2">
    <name type="scientific">Larinioides sclopetarius</name>
    <dbReference type="NCBI Taxonomy" id="280406"/>
    <lineage>
        <taxon>Eukaryota</taxon>
        <taxon>Metazoa</taxon>
        <taxon>Ecdysozoa</taxon>
        <taxon>Arthropoda</taxon>
        <taxon>Chelicerata</taxon>
        <taxon>Arachnida</taxon>
        <taxon>Araneae</taxon>
        <taxon>Araneomorphae</taxon>
        <taxon>Entelegynae</taxon>
        <taxon>Araneoidea</taxon>
        <taxon>Araneidae</taxon>
        <taxon>Larinioides</taxon>
    </lineage>
</organism>
<evidence type="ECO:0000313" key="1">
    <source>
        <dbReference type="EMBL" id="CAL1273971.1"/>
    </source>
</evidence>
<gene>
    <name evidence="1" type="ORF">LARSCL_LOCUS7203</name>
</gene>
<feature type="non-terminal residue" evidence="1">
    <location>
        <position position="52"/>
    </location>
</feature>
<dbReference type="AlphaFoldDB" id="A0AAV1ZU90"/>
<keyword evidence="2" id="KW-1185">Reference proteome</keyword>
<dbReference type="Proteomes" id="UP001497382">
    <property type="component" value="Unassembled WGS sequence"/>
</dbReference>
<protein>
    <submittedName>
        <fullName evidence="1">Uncharacterized protein</fullName>
    </submittedName>
</protein>
<comment type="caution">
    <text evidence="1">The sequence shown here is derived from an EMBL/GenBank/DDBJ whole genome shotgun (WGS) entry which is preliminary data.</text>
</comment>
<evidence type="ECO:0000313" key="2">
    <source>
        <dbReference type="Proteomes" id="UP001497382"/>
    </source>
</evidence>
<accession>A0AAV1ZU90</accession>
<proteinExistence type="predicted"/>
<reference evidence="1 2" key="1">
    <citation type="submission" date="2024-04" db="EMBL/GenBank/DDBJ databases">
        <authorList>
            <person name="Rising A."/>
            <person name="Reimegard J."/>
            <person name="Sonavane S."/>
            <person name="Akerstrom W."/>
            <person name="Nylinder S."/>
            <person name="Hedman E."/>
            <person name="Kallberg Y."/>
        </authorList>
    </citation>
    <scope>NUCLEOTIDE SEQUENCE [LARGE SCALE GENOMIC DNA]</scope>
</reference>
<name>A0AAV1ZU90_9ARAC</name>